<dbReference type="EMBL" id="QPJK01000001">
    <property type="protein sequence ID" value="RCW75747.1"/>
    <property type="molecule type" value="Genomic_DNA"/>
</dbReference>
<comment type="caution">
    <text evidence="1">The sequence shown here is derived from an EMBL/GenBank/DDBJ whole genome shotgun (WGS) entry which is preliminary data.</text>
</comment>
<proteinExistence type="predicted"/>
<sequence>MTDWSSFDIGVRTEESSQRVARACITVQLYGGAAFARQAHVLYRNWLDRVPADAPLHYVNRSALSPRPLAPKDRQRIDAALVRCSAKNEYYWINSAPGYELGAHTLEIDLWPDNDAVSSAVVMCRALDSAVTPALAAELLQEFTALLQTDGLVHASAGLGMGVIWGDDFEQACGPRLFATCMRHLGLDLPNRAVYAYLREHIKGPGWLTFLSQPLAPRLATATGAPAGYREVDLEHGGRLLIAGNLPPLGDVNRRAPDIAGLRHAAKVLRPLRMTRWVDIPLPLDSFDVETDVWLSRLDGTAP</sequence>
<gene>
    <name evidence="1" type="ORF">DES41_101342</name>
</gene>
<evidence type="ECO:0000313" key="2">
    <source>
        <dbReference type="Proteomes" id="UP000252884"/>
    </source>
</evidence>
<accession>A0A368YA92</accession>
<protein>
    <submittedName>
        <fullName evidence="1">Uncharacterized protein DUF3396</fullName>
    </submittedName>
</protein>
<organism evidence="1 2">
    <name type="scientific">Pseudorhodoferax soli</name>
    <dbReference type="NCBI Taxonomy" id="545864"/>
    <lineage>
        <taxon>Bacteria</taxon>
        <taxon>Pseudomonadati</taxon>
        <taxon>Pseudomonadota</taxon>
        <taxon>Betaproteobacteria</taxon>
        <taxon>Burkholderiales</taxon>
        <taxon>Comamonadaceae</taxon>
    </lineage>
</organism>
<dbReference type="InterPro" id="IPR021815">
    <property type="entry name" value="TsiV"/>
</dbReference>
<dbReference type="Pfam" id="PF11876">
    <property type="entry name" value="TsiV"/>
    <property type="match status" value="1"/>
</dbReference>
<evidence type="ECO:0000313" key="1">
    <source>
        <dbReference type="EMBL" id="RCW75747.1"/>
    </source>
</evidence>
<dbReference type="RefSeq" id="WP_114465329.1">
    <property type="nucleotide sequence ID" value="NZ_QPJK01000001.1"/>
</dbReference>
<reference evidence="1 2" key="1">
    <citation type="submission" date="2018-07" db="EMBL/GenBank/DDBJ databases">
        <title>Genomic Encyclopedia of Type Strains, Phase IV (KMG-IV): sequencing the most valuable type-strain genomes for metagenomic binning, comparative biology and taxonomic classification.</title>
        <authorList>
            <person name="Goeker M."/>
        </authorList>
    </citation>
    <scope>NUCLEOTIDE SEQUENCE [LARGE SCALE GENOMIC DNA]</scope>
    <source>
        <strain evidence="1 2">DSM 21634</strain>
    </source>
</reference>
<dbReference type="Proteomes" id="UP000252884">
    <property type="component" value="Unassembled WGS sequence"/>
</dbReference>
<dbReference type="AlphaFoldDB" id="A0A368YA92"/>
<dbReference type="OrthoDB" id="8986326at2"/>
<keyword evidence="2" id="KW-1185">Reference proteome</keyword>
<name>A0A368YA92_9BURK</name>